<feature type="transmembrane region" description="Helical" evidence="11">
    <location>
        <begin position="54"/>
        <end position="77"/>
    </location>
</feature>
<keyword evidence="14" id="KW-1185">Reference proteome</keyword>
<evidence type="ECO:0000256" key="1">
    <source>
        <dbReference type="ARBA" id="ARBA00004141"/>
    </source>
</evidence>
<keyword evidence="6" id="KW-0630">Potassium</keyword>
<dbReference type="Proteomes" id="UP000217763">
    <property type="component" value="Chromosome"/>
</dbReference>
<keyword evidence="8" id="KW-0406">Ion transport</keyword>
<accession>A0A291HPK8</accession>
<evidence type="ECO:0000256" key="2">
    <source>
        <dbReference type="ARBA" id="ARBA00022448"/>
    </source>
</evidence>
<feature type="transmembrane region" description="Helical" evidence="11">
    <location>
        <begin position="97"/>
        <end position="125"/>
    </location>
</feature>
<dbReference type="InterPro" id="IPR003937">
    <property type="entry name" value="K_chnl_volt-dep_KCNQ"/>
</dbReference>
<evidence type="ECO:0000313" key="13">
    <source>
        <dbReference type="EMBL" id="ATG74083.1"/>
    </source>
</evidence>
<dbReference type="InterPro" id="IPR005821">
    <property type="entry name" value="Ion_trans_dom"/>
</dbReference>
<name>A0A291HPK8_9GAMM</name>
<dbReference type="EMBL" id="CP012621">
    <property type="protein sequence ID" value="ATG74083.1"/>
    <property type="molecule type" value="Genomic_DNA"/>
</dbReference>
<feature type="transmembrane region" description="Helical" evidence="11">
    <location>
        <begin position="20"/>
        <end position="42"/>
    </location>
</feature>
<keyword evidence="7 11" id="KW-1133">Transmembrane helix</keyword>
<dbReference type="KEGG" id="zdf:AN401_09650"/>
<comment type="subcellular location">
    <subcellularLocation>
        <location evidence="1">Membrane</location>
        <topology evidence="1">Multi-pass membrane protein</topology>
    </subcellularLocation>
</comment>
<dbReference type="InterPro" id="IPR028325">
    <property type="entry name" value="VG_K_chnl"/>
</dbReference>
<evidence type="ECO:0000259" key="12">
    <source>
        <dbReference type="Pfam" id="PF00520"/>
    </source>
</evidence>
<dbReference type="GO" id="GO:0005249">
    <property type="term" value="F:voltage-gated potassium channel activity"/>
    <property type="evidence" value="ECO:0007669"/>
    <property type="project" value="InterPro"/>
</dbReference>
<dbReference type="Gene3D" id="1.10.287.70">
    <property type="match status" value="1"/>
</dbReference>
<evidence type="ECO:0000256" key="9">
    <source>
        <dbReference type="ARBA" id="ARBA00023136"/>
    </source>
</evidence>
<dbReference type="PANTHER" id="PTHR11537:SF254">
    <property type="entry name" value="POTASSIUM VOLTAGE-GATED CHANNEL PROTEIN SHAB"/>
    <property type="match status" value="1"/>
</dbReference>
<dbReference type="AlphaFoldDB" id="A0A291HPK8"/>
<evidence type="ECO:0000256" key="7">
    <source>
        <dbReference type="ARBA" id="ARBA00022989"/>
    </source>
</evidence>
<evidence type="ECO:0000256" key="4">
    <source>
        <dbReference type="ARBA" id="ARBA00022692"/>
    </source>
</evidence>
<feature type="transmembrane region" description="Helical" evidence="11">
    <location>
        <begin position="218"/>
        <end position="242"/>
    </location>
</feature>
<dbReference type="Pfam" id="PF00520">
    <property type="entry name" value="Ion_trans"/>
    <property type="match status" value="1"/>
</dbReference>
<dbReference type="PANTHER" id="PTHR11537">
    <property type="entry name" value="VOLTAGE-GATED POTASSIUM CHANNEL"/>
    <property type="match status" value="1"/>
</dbReference>
<keyword evidence="5" id="KW-0631">Potassium channel</keyword>
<sequence>MTKTRARLYRQLAPEGWERFGLSPTNKLVCLLILLAAFTAVIETEAGIRDAAPFVFDTLEAGFAILFTVEYLARIYAAGEDPRYGGIAGRLRYMLSWWALVDLLAILPFFLGFIAINNAFLLRLLRIVRLLRLSRLGRFSQAWSALAEAVKARMHELLLSLGLAGLLLLFSSACLYVVEAAHQPEAFGSVPRALWWSIATLTTVGYGDVTPITAWGKLFAGVTAIAGIGLIAMPTGILAAACSNAFQKKNAREEQ</sequence>
<evidence type="ECO:0000256" key="6">
    <source>
        <dbReference type="ARBA" id="ARBA00022958"/>
    </source>
</evidence>
<protein>
    <submittedName>
        <fullName evidence="13">Potassium channel protein</fullName>
    </submittedName>
</protein>
<evidence type="ECO:0000256" key="8">
    <source>
        <dbReference type="ARBA" id="ARBA00023065"/>
    </source>
</evidence>
<evidence type="ECO:0000256" key="5">
    <source>
        <dbReference type="ARBA" id="ARBA00022826"/>
    </source>
</evidence>
<dbReference type="SUPFAM" id="SSF81324">
    <property type="entry name" value="Voltage-gated potassium channels"/>
    <property type="match status" value="1"/>
</dbReference>
<dbReference type="PRINTS" id="PR00169">
    <property type="entry name" value="KCHANNEL"/>
</dbReference>
<organism evidence="13 14">
    <name type="scientific">Zobellella denitrificans</name>
    <dbReference type="NCBI Taxonomy" id="347534"/>
    <lineage>
        <taxon>Bacteria</taxon>
        <taxon>Pseudomonadati</taxon>
        <taxon>Pseudomonadota</taxon>
        <taxon>Gammaproteobacteria</taxon>
        <taxon>Aeromonadales</taxon>
        <taxon>Aeromonadaceae</taxon>
        <taxon>Zobellella</taxon>
    </lineage>
</organism>
<proteinExistence type="predicted"/>
<keyword evidence="9 11" id="KW-0472">Membrane</keyword>
<evidence type="ECO:0000256" key="10">
    <source>
        <dbReference type="ARBA" id="ARBA00023303"/>
    </source>
</evidence>
<evidence type="ECO:0000256" key="3">
    <source>
        <dbReference type="ARBA" id="ARBA00022538"/>
    </source>
</evidence>
<dbReference type="PRINTS" id="PR01459">
    <property type="entry name" value="KCNQCHANNEL"/>
</dbReference>
<evidence type="ECO:0000256" key="11">
    <source>
        <dbReference type="SAM" id="Phobius"/>
    </source>
</evidence>
<feature type="transmembrane region" description="Helical" evidence="11">
    <location>
        <begin position="157"/>
        <end position="178"/>
    </location>
</feature>
<keyword evidence="2" id="KW-0813">Transport</keyword>
<keyword evidence="10 13" id="KW-0407">Ion channel</keyword>
<keyword evidence="3" id="KW-0633">Potassium transport</keyword>
<feature type="domain" description="Ion transport" evidence="12">
    <location>
        <begin position="28"/>
        <end position="245"/>
    </location>
</feature>
<reference evidence="14" key="1">
    <citation type="submission" date="2015-09" db="EMBL/GenBank/DDBJ databases">
        <authorList>
            <person name="Shao Z."/>
            <person name="Wang L."/>
        </authorList>
    </citation>
    <scope>NUCLEOTIDE SEQUENCE [LARGE SCALE GENOMIC DNA]</scope>
    <source>
        <strain evidence="14">F13-1</strain>
    </source>
</reference>
<dbReference type="GO" id="GO:0001508">
    <property type="term" value="P:action potential"/>
    <property type="evidence" value="ECO:0007669"/>
    <property type="project" value="TreeGrafter"/>
</dbReference>
<keyword evidence="4 11" id="KW-0812">Transmembrane</keyword>
<gene>
    <name evidence="13" type="ORF">AN401_09650</name>
</gene>
<evidence type="ECO:0000313" key="14">
    <source>
        <dbReference type="Proteomes" id="UP000217763"/>
    </source>
</evidence>
<dbReference type="GO" id="GO:0008076">
    <property type="term" value="C:voltage-gated potassium channel complex"/>
    <property type="evidence" value="ECO:0007669"/>
    <property type="project" value="InterPro"/>
</dbReference>